<reference evidence="1" key="1">
    <citation type="journal article" date="2014" name="Int. J. Syst. Evol. Microbiol.">
        <title>Complete genome sequence of Corynebacterium casei LMG S-19264T (=DSM 44701T), isolated from a smear-ripened cheese.</title>
        <authorList>
            <consortium name="US DOE Joint Genome Institute (JGI-PGF)"/>
            <person name="Walter F."/>
            <person name="Albersmeier A."/>
            <person name="Kalinowski J."/>
            <person name="Ruckert C."/>
        </authorList>
    </citation>
    <scope>NUCLEOTIDE SEQUENCE</scope>
    <source>
        <strain evidence="1">CGMCC 1.12360</strain>
    </source>
</reference>
<name>A0A8J2ZQ24_9BACI</name>
<protein>
    <recommendedName>
        <fullName evidence="3">YusW-like protein</fullName>
    </recommendedName>
</protein>
<accession>A0A8J2ZQ24</accession>
<dbReference type="Pfam" id="PF14039">
    <property type="entry name" value="YusW"/>
    <property type="match status" value="1"/>
</dbReference>
<organism evidence="1 2">
    <name type="scientific">Compostibacillus humi</name>
    <dbReference type="NCBI Taxonomy" id="1245525"/>
    <lineage>
        <taxon>Bacteria</taxon>
        <taxon>Bacillati</taxon>
        <taxon>Bacillota</taxon>
        <taxon>Bacilli</taxon>
        <taxon>Bacillales</taxon>
        <taxon>Bacillaceae</taxon>
        <taxon>Compostibacillus</taxon>
    </lineage>
</organism>
<dbReference type="PROSITE" id="PS51257">
    <property type="entry name" value="PROKAR_LIPOPROTEIN"/>
    <property type="match status" value="1"/>
</dbReference>
<comment type="caution">
    <text evidence="1">The sequence shown here is derived from an EMBL/GenBank/DDBJ whole genome shotgun (WGS) entry which is preliminary data.</text>
</comment>
<dbReference type="AlphaFoldDB" id="A0A8J2ZQ24"/>
<proteinExistence type="predicted"/>
<dbReference type="RefSeq" id="WP_188391109.1">
    <property type="nucleotide sequence ID" value="NZ_BMEV01000010.1"/>
</dbReference>
<sequence length="149" mass="17113">MDKRHQFSSALLLILLIGGCNMGSAISDSPRLPAPDYHQGTNVQISEDYPFSYFKLEADVENEKIIAEYKDGPYRKKALYKNMLLGIHLTGEEAMEELNDIFSQLQLEENSSDAEVKERIFSAFHLTNEAERINVEIEFRNGEKKKYSF</sequence>
<dbReference type="Proteomes" id="UP000602050">
    <property type="component" value="Unassembled WGS sequence"/>
</dbReference>
<keyword evidence="2" id="KW-1185">Reference proteome</keyword>
<evidence type="ECO:0008006" key="3">
    <source>
        <dbReference type="Google" id="ProtNLM"/>
    </source>
</evidence>
<evidence type="ECO:0000313" key="1">
    <source>
        <dbReference type="EMBL" id="GGH71874.1"/>
    </source>
</evidence>
<dbReference type="InterPro" id="IPR025623">
    <property type="entry name" value="YusW"/>
</dbReference>
<gene>
    <name evidence="1" type="ORF">GCM10010978_08250</name>
</gene>
<reference evidence="1" key="2">
    <citation type="submission" date="2020-09" db="EMBL/GenBank/DDBJ databases">
        <authorList>
            <person name="Sun Q."/>
            <person name="Zhou Y."/>
        </authorList>
    </citation>
    <scope>NUCLEOTIDE SEQUENCE</scope>
    <source>
        <strain evidence="1">CGMCC 1.12360</strain>
    </source>
</reference>
<evidence type="ECO:0000313" key="2">
    <source>
        <dbReference type="Proteomes" id="UP000602050"/>
    </source>
</evidence>
<dbReference type="EMBL" id="BMEV01000010">
    <property type="protein sequence ID" value="GGH71874.1"/>
    <property type="molecule type" value="Genomic_DNA"/>
</dbReference>